<comment type="subunit">
    <text evidence="3">Homodimer.</text>
</comment>
<dbReference type="NCBIfam" id="NF003915">
    <property type="entry name" value="PRK05441.1"/>
    <property type="match status" value="1"/>
</dbReference>
<dbReference type="PROSITE" id="PS51464">
    <property type="entry name" value="SIS"/>
    <property type="match status" value="1"/>
</dbReference>
<dbReference type="PROSITE" id="PS01272">
    <property type="entry name" value="GCKR"/>
    <property type="match status" value="1"/>
</dbReference>
<dbReference type="InterPro" id="IPR005486">
    <property type="entry name" value="Glucokinase_regulatory_CS"/>
</dbReference>
<sequence length="306" mass="32421">MDDQARFEEFARLATEQRNPRTVDLDTLEVPAILARISAEDHTVPAAVAKELPHLARAVELVVASFREGGRLVYVGAGTSGRLGVLDASECPPTFGSPPDMVQGVIAGGHVALVRAVEGAEDRVEEGEQAMIERRIGPRDTVIGLAASRRTPFVVAALAKARALGARTAYVTCTPRSEFTLDVDVAICPEVGPEVLMGSTRMKAGTAQKLVLNMITTAAFVRLGKAYENMMVDLMATSEKLVERSRRTVMSVTGVDYAAAARAIEAAGKSVKTAIVMLELGCSRAEAEARLQCAGGFVRAALQGSP</sequence>
<dbReference type="AlphaFoldDB" id="A0A538SSG2"/>
<evidence type="ECO:0000313" key="5">
    <source>
        <dbReference type="EMBL" id="TMQ54315.1"/>
    </source>
</evidence>
<comment type="miscellaneous">
    <text evidence="3">A lyase-type mechanism (elimination/hydration) is suggested for the cleavage of the lactyl ether bond of MurNAc 6-phosphate, with the formation of an alpha,beta-unsaturated aldehyde intermediate with (E)-stereochemistry, followed by the syn addition of water to give product.</text>
</comment>
<evidence type="ECO:0000256" key="2">
    <source>
        <dbReference type="ARBA" id="ARBA00023277"/>
    </source>
</evidence>
<reference evidence="5 6" key="1">
    <citation type="journal article" date="2019" name="Nat. Microbiol.">
        <title>Mediterranean grassland soil C-N compound turnover is dependent on rainfall and depth, and is mediated by genomically divergent microorganisms.</title>
        <authorList>
            <person name="Diamond S."/>
            <person name="Andeer P.F."/>
            <person name="Li Z."/>
            <person name="Crits-Christoph A."/>
            <person name="Burstein D."/>
            <person name="Anantharaman K."/>
            <person name="Lane K.R."/>
            <person name="Thomas B.C."/>
            <person name="Pan C."/>
            <person name="Northen T.R."/>
            <person name="Banfield J.F."/>
        </authorList>
    </citation>
    <scope>NUCLEOTIDE SEQUENCE [LARGE SCALE GENOMIC DNA]</scope>
    <source>
        <strain evidence="5">WS_3</strain>
    </source>
</reference>
<dbReference type="Gene3D" id="3.40.50.10490">
    <property type="entry name" value="Glucose-6-phosphate isomerase like protein, domain 1"/>
    <property type="match status" value="1"/>
</dbReference>
<dbReference type="InterPro" id="IPR040190">
    <property type="entry name" value="MURQ/GCKR"/>
</dbReference>
<dbReference type="Proteomes" id="UP000320184">
    <property type="component" value="Unassembled WGS sequence"/>
</dbReference>
<proteinExistence type="inferred from homology"/>
<dbReference type="EC" id="4.2.1.126" evidence="3"/>
<dbReference type="GO" id="GO:0016803">
    <property type="term" value="F:ether hydrolase activity"/>
    <property type="evidence" value="ECO:0007669"/>
    <property type="project" value="TreeGrafter"/>
</dbReference>
<dbReference type="EMBL" id="VBOT01000001">
    <property type="protein sequence ID" value="TMQ54315.1"/>
    <property type="molecule type" value="Genomic_DNA"/>
</dbReference>
<dbReference type="CDD" id="cd05007">
    <property type="entry name" value="SIS_Etherase"/>
    <property type="match status" value="1"/>
</dbReference>
<dbReference type="GO" id="GO:0097173">
    <property type="term" value="P:N-acetylmuramic acid catabolic process"/>
    <property type="evidence" value="ECO:0007669"/>
    <property type="project" value="UniProtKB-UniPathway"/>
</dbReference>
<dbReference type="GO" id="GO:0009254">
    <property type="term" value="P:peptidoglycan turnover"/>
    <property type="evidence" value="ECO:0007669"/>
    <property type="project" value="TreeGrafter"/>
</dbReference>
<dbReference type="GO" id="GO:0016835">
    <property type="term" value="F:carbon-oxygen lyase activity"/>
    <property type="evidence" value="ECO:0007669"/>
    <property type="project" value="UniProtKB-UniRule"/>
</dbReference>
<accession>A0A538SSG2</accession>
<feature type="active site" evidence="3">
    <location>
        <position position="121"/>
    </location>
</feature>
<feature type="domain" description="SIS" evidence="4">
    <location>
        <begin position="62"/>
        <end position="225"/>
    </location>
</feature>
<protein>
    <recommendedName>
        <fullName evidence="3">N-acetylmuramic acid 6-phosphate etherase</fullName>
        <shortName evidence="3">MurNAc-6-P etherase</shortName>
        <ecNumber evidence="3">4.2.1.126</ecNumber>
    </recommendedName>
    <alternativeName>
        <fullName evidence="3">N-acetylmuramic acid 6-phosphate hydrolase</fullName>
    </alternativeName>
    <alternativeName>
        <fullName evidence="3">N-acetylmuramic acid 6-phosphate lyase</fullName>
    </alternativeName>
</protein>
<name>A0A538SSG2_UNCEI</name>
<dbReference type="Pfam" id="PF22645">
    <property type="entry name" value="GKRP_SIS_N"/>
    <property type="match status" value="1"/>
</dbReference>
<dbReference type="NCBIfam" id="TIGR00274">
    <property type="entry name" value="N-acetylmuramic acid 6-phosphate etherase"/>
    <property type="match status" value="1"/>
</dbReference>
<dbReference type="HAMAP" id="MF_00068">
    <property type="entry name" value="MurQ"/>
    <property type="match status" value="1"/>
</dbReference>
<dbReference type="GO" id="GO:0046348">
    <property type="term" value="P:amino sugar catabolic process"/>
    <property type="evidence" value="ECO:0007669"/>
    <property type="project" value="InterPro"/>
</dbReference>
<keyword evidence="2 3" id="KW-0119">Carbohydrate metabolism</keyword>
<evidence type="ECO:0000256" key="1">
    <source>
        <dbReference type="ARBA" id="ARBA00023239"/>
    </source>
</evidence>
<dbReference type="UniPathway" id="UPA00342"/>
<dbReference type="InterPro" id="IPR046348">
    <property type="entry name" value="SIS_dom_sf"/>
</dbReference>
<keyword evidence="1 3" id="KW-0456">Lyase</keyword>
<feature type="active site" description="Proton donor" evidence="3">
    <location>
        <position position="90"/>
    </location>
</feature>
<comment type="similarity">
    <text evidence="3">Belongs to the GCKR-like family. MurNAc-6-P etherase subfamily.</text>
</comment>
<dbReference type="SUPFAM" id="SSF53697">
    <property type="entry name" value="SIS domain"/>
    <property type="match status" value="1"/>
</dbReference>
<evidence type="ECO:0000313" key="6">
    <source>
        <dbReference type="Proteomes" id="UP000320184"/>
    </source>
</evidence>
<organism evidence="5 6">
    <name type="scientific">Eiseniibacteriota bacterium</name>
    <dbReference type="NCBI Taxonomy" id="2212470"/>
    <lineage>
        <taxon>Bacteria</taxon>
        <taxon>Candidatus Eiseniibacteriota</taxon>
    </lineage>
</organism>
<gene>
    <name evidence="3 5" type="primary">murQ</name>
    <name evidence="5" type="ORF">E6K73_00085</name>
</gene>
<comment type="catalytic activity">
    <reaction evidence="3">
        <text>N-acetyl-D-muramate 6-phosphate + H2O = N-acetyl-D-glucosamine 6-phosphate + (R)-lactate</text>
        <dbReference type="Rhea" id="RHEA:26410"/>
        <dbReference type="ChEBI" id="CHEBI:15377"/>
        <dbReference type="ChEBI" id="CHEBI:16004"/>
        <dbReference type="ChEBI" id="CHEBI:57513"/>
        <dbReference type="ChEBI" id="CHEBI:58722"/>
        <dbReference type="EC" id="4.2.1.126"/>
    </reaction>
</comment>
<dbReference type="GO" id="GO:0097367">
    <property type="term" value="F:carbohydrate derivative binding"/>
    <property type="evidence" value="ECO:0007669"/>
    <property type="project" value="InterPro"/>
</dbReference>
<dbReference type="NCBIfam" id="NF009222">
    <property type="entry name" value="PRK12570.1"/>
    <property type="match status" value="1"/>
</dbReference>
<comment type="function">
    <text evidence="3">Specifically catalyzes the cleavage of the D-lactyl ether substituent of MurNAc 6-phosphate, producing GlcNAc 6-phosphate and D-lactate.</text>
</comment>
<evidence type="ECO:0000256" key="3">
    <source>
        <dbReference type="HAMAP-Rule" id="MF_00068"/>
    </source>
</evidence>
<comment type="caution">
    <text evidence="5">The sequence shown here is derived from an EMBL/GenBank/DDBJ whole genome shotgun (WGS) entry which is preliminary data.</text>
</comment>
<dbReference type="PANTHER" id="PTHR10088:SF4">
    <property type="entry name" value="GLUCOKINASE REGULATORY PROTEIN"/>
    <property type="match status" value="1"/>
</dbReference>
<evidence type="ECO:0000259" key="4">
    <source>
        <dbReference type="PROSITE" id="PS51464"/>
    </source>
</evidence>
<dbReference type="InterPro" id="IPR001347">
    <property type="entry name" value="SIS_dom"/>
</dbReference>
<dbReference type="Gene3D" id="1.10.8.1080">
    <property type="match status" value="1"/>
</dbReference>
<dbReference type="PANTHER" id="PTHR10088">
    <property type="entry name" value="GLUCOKINASE REGULATORY PROTEIN"/>
    <property type="match status" value="1"/>
</dbReference>
<dbReference type="FunFam" id="3.40.50.10490:FF:000014">
    <property type="entry name" value="N-acetylmuramic acid 6-phosphate etherase"/>
    <property type="match status" value="1"/>
</dbReference>
<dbReference type="InterPro" id="IPR005488">
    <property type="entry name" value="Etherase_MurQ"/>
</dbReference>
<comment type="pathway">
    <text evidence="3">Amino-sugar metabolism; N-acetylmuramate degradation.</text>
</comment>